<evidence type="ECO:0000313" key="2">
    <source>
        <dbReference type="Proteomes" id="UP000051790"/>
    </source>
</evidence>
<reference evidence="1 2" key="1">
    <citation type="journal article" date="2015" name="Genome Announc.">
        <title>Expanding the biotechnology potential of lactobacilli through comparative genomics of 213 strains and associated genera.</title>
        <authorList>
            <person name="Sun Z."/>
            <person name="Harris H.M."/>
            <person name="McCann A."/>
            <person name="Guo C."/>
            <person name="Argimon S."/>
            <person name="Zhang W."/>
            <person name="Yang X."/>
            <person name="Jeffery I.B."/>
            <person name="Cooney J.C."/>
            <person name="Kagawa T.F."/>
            <person name="Liu W."/>
            <person name="Song Y."/>
            <person name="Salvetti E."/>
            <person name="Wrobel A."/>
            <person name="Rasinkangas P."/>
            <person name="Parkhill J."/>
            <person name="Rea M.C."/>
            <person name="O'Sullivan O."/>
            <person name="Ritari J."/>
            <person name="Douillard F.P."/>
            <person name="Paul Ross R."/>
            <person name="Yang R."/>
            <person name="Briner A.E."/>
            <person name="Felis G.E."/>
            <person name="de Vos W.M."/>
            <person name="Barrangou R."/>
            <person name="Klaenhammer T.R."/>
            <person name="Caufield P.W."/>
            <person name="Cui Y."/>
            <person name="Zhang H."/>
            <person name="O'Toole P.W."/>
        </authorList>
    </citation>
    <scope>NUCLEOTIDE SEQUENCE [LARGE SCALE GENOMIC DNA]</scope>
    <source>
        <strain evidence="1 2">DSM 13343</strain>
    </source>
</reference>
<dbReference type="PATRIC" id="fig|1423769.4.peg.2409"/>
<evidence type="ECO:0000313" key="1">
    <source>
        <dbReference type="EMBL" id="KRL52509.1"/>
    </source>
</evidence>
<evidence type="ECO:0008006" key="3">
    <source>
        <dbReference type="Google" id="ProtNLM"/>
    </source>
</evidence>
<accession>A0A0R1R562</accession>
<protein>
    <recommendedName>
        <fullName evidence="3">HTH cro/C1-type domain-containing protein</fullName>
    </recommendedName>
</protein>
<keyword evidence="2" id="KW-1185">Reference proteome</keyword>
<gene>
    <name evidence="1" type="ORF">FD01_GL002232</name>
</gene>
<dbReference type="Proteomes" id="UP000051790">
    <property type="component" value="Unassembled WGS sequence"/>
</dbReference>
<proteinExistence type="predicted"/>
<name>A0A0R1R562_9LACO</name>
<comment type="caution">
    <text evidence="1">The sequence shown here is derived from an EMBL/GenBank/DDBJ whole genome shotgun (WGS) entry which is preliminary data.</text>
</comment>
<sequence length="290" mass="33077">MTQINVDLGQYINQFRRDRGITLKALAPGSESNLSRFLKSGRGTSMTLMNEAMSRMGLQYVDLMTAFPRFESAFTTAAETLISLRFDWQATQVRKVVMNYIASVSDAKDVLTALNRQVLRSILQACQTHQNRLFSKSLQQAIVQTLEQNTDWLLYDYLLLRLSVSFCDTSMIMRSYRLMVAQGDVAQDYVPYRDDVMQQMALVLWVRNETSEVSMMVERLATSITRAYSFHDELTARFIALLVETHGDEDSLQHGLVEFNAVLDALALQRTKTYFQQLIMMAGSEQGVLL</sequence>
<organism evidence="1 2">
    <name type="scientific">Lacticaseibacillus manihotivorans DSM 13343 = JCM 12514</name>
    <dbReference type="NCBI Taxonomy" id="1423769"/>
    <lineage>
        <taxon>Bacteria</taxon>
        <taxon>Bacillati</taxon>
        <taxon>Bacillota</taxon>
        <taxon>Bacilli</taxon>
        <taxon>Lactobacillales</taxon>
        <taxon>Lactobacillaceae</taxon>
        <taxon>Lacticaseibacillus</taxon>
    </lineage>
</organism>
<dbReference type="EMBL" id="AZEU01000033">
    <property type="protein sequence ID" value="KRL52509.1"/>
    <property type="molecule type" value="Genomic_DNA"/>
</dbReference>
<dbReference type="AlphaFoldDB" id="A0A0R1R562"/>